<proteinExistence type="predicted"/>
<protein>
    <recommendedName>
        <fullName evidence="2">Thiamine pyrophosphate enzyme TPP-binding domain-containing protein</fullName>
    </recommendedName>
</protein>
<gene>
    <name evidence="1" type="ORF">S01H1_00714</name>
</gene>
<organism evidence="1">
    <name type="scientific">marine sediment metagenome</name>
    <dbReference type="NCBI Taxonomy" id="412755"/>
    <lineage>
        <taxon>unclassified sequences</taxon>
        <taxon>metagenomes</taxon>
        <taxon>ecological metagenomes</taxon>
    </lineage>
</organism>
<dbReference type="AlphaFoldDB" id="X0SHT8"/>
<comment type="caution">
    <text evidence="1">The sequence shown here is derived from an EMBL/GenBank/DDBJ whole genome shotgun (WGS) entry which is preliminary data.</text>
</comment>
<sequence length="52" mass="5861">MNKKQELYPALEKALSLDKFVLIDCIIPREENVFPMVAPSSPISKMIGVDKL</sequence>
<reference evidence="1" key="1">
    <citation type="journal article" date="2014" name="Front. Microbiol.">
        <title>High frequency of phylogenetically diverse reductive dehalogenase-homologous genes in deep subseafloor sedimentary metagenomes.</title>
        <authorList>
            <person name="Kawai M."/>
            <person name="Futagami T."/>
            <person name="Toyoda A."/>
            <person name="Takaki Y."/>
            <person name="Nishi S."/>
            <person name="Hori S."/>
            <person name="Arai W."/>
            <person name="Tsubouchi T."/>
            <person name="Morono Y."/>
            <person name="Uchiyama I."/>
            <person name="Ito T."/>
            <person name="Fujiyama A."/>
            <person name="Inagaki F."/>
            <person name="Takami H."/>
        </authorList>
    </citation>
    <scope>NUCLEOTIDE SEQUENCE</scope>
    <source>
        <strain evidence="1">Expedition CK06-06</strain>
    </source>
</reference>
<accession>X0SHT8</accession>
<dbReference type="InterPro" id="IPR029061">
    <property type="entry name" value="THDP-binding"/>
</dbReference>
<dbReference type="EMBL" id="BARS01000269">
    <property type="protein sequence ID" value="GAF74686.1"/>
    <property type="molecule type" value="Genomic_DNA"/>
</dbReference>
<dbReference type="Gene3D" id="3.40.50.970">
    <property type="match status" value="1"/>
</dbReference>
<evidence type="ECO:0000313" key="1">
    <source>
        <dbReference type="EMBL" id="GAF74686.1"/>
    </source>
</evidence>
<name>X0SHT8_9ZZZZ</name>
<dbReference type="SUPFAM" id="SSF52518">
    <property type="entry name" value="Thiamin diphosphate-binding fold (THDP-binding)"/>
    <property type="match status" value="1"/>
</dbReference>
<evidence type="ECO:0008006" key="2">
    <source>
        <dbReference type="Google" id="ProtNLM"/>
    </source>
</evidence>